<evidence type="ECO:0000313" key="5">
    <source>
        <dbReference type="EMBL" id="CAA9229069.1"/>
    </source>
</evidence>
<accession>A0A6J4HMP2</accession>
<dbReference type="PANTHER" id="PTHR44051">
    <property type="entry name" value="GLUTATHIONE S-TRANSFERASE-RELATED"/>
    <property type="match status" value="1"/>
</dbReference>
<dbReference type="PANTHER" id="PTHR44051:SF19">
    <property type="entry name" value="DISULFIDE-BOND OXIDOREDUCTASE YFCG"/>
    <property type="match status" value="1"/>
</dbReference>
<dbReference type="InterPro" id="IPR040079">
    <property type="entry name" value="Glutathione_S-Trfase"/>
</dbReference>
<proteinExistence type="inferred from homology"/>
<gene>
    <name evidence="5" type="ORF">AVDCRST_MAG04-1038</name>
</gene>
<dbReference type="InterPro" id="IPR004045">
    <property type="entry name" value="Glutathione_S-Trfase_N"/>
</dbReference>
<dbReference type="CDD" id="cd03047">
    <property type="entry name" value="GST_N_2"/>
    <property type="match status" value="1"/>
</dbReference>
<protein>
    <submittedName>
        <fullName evidence="5">Uncharacterized glutathione S-transferase-like protein</fullName>
    </submittedName>
</protein>
<dbReference type="Pfam" id="PF13409">
    <property type="entry name" value="GST_N_2"/>
    <property type="match status" value="1"/>
</dbReference>
<dbReference type="SFLD" id="SFLDS00019">
    <property type="entry name" value="Glutathione_Transferase_(cytos"/>
    <property type="match status" value="1"/>
</dbReference>
<reference evidence="5" key="1">
    <citation type="submission" date="2020-02" db="EMBL/GenBank/DDBJ databases">
        <authorList>
            <person name="Meier V. D."/>
        </authorList>
    </citation>
    <scope>NUCLEOTIDE SEQUENCE</scope>
    <source>
        <strain evidence="5">AVDCRST_MAG04</strain>
    </source>
</reference>
<dbReference type="Gene3D" id="3.40.30.10">
    <property type="entry name" value="Glutaredoxin"/>
    <property type="match status" value="1"/>
</dbReference>
<dbReference type="SFLD" id="SFLDG01150">
    <property type="entry name" value="Main.1:_Beta-like"/>
    <property type="match status" value="1"/>
</dbReference>
<dbReference type="Pfam" id="PF13410">
    <property type="entry name" value="GST_C_2"/>
    <property type="match status" value="1"/>
</dbReference>
<dbReference type="PROSITE" id="PS50404">
    <property type="entry name" value="GST_NTER"/>
    <property type="match status" value="1"/>
</dbReference>
<name>A0A6J4HMP2_9PROT</name>
<organism evidence="5">
    <name type="scientific">uncultured Acetobacteraceae bacterium</name>
    <dbReference type="NCBI Taxonomy" id="169975"/>
    <lineage>
        <taxon>Bacteria</taxon>
        <taxon>Pseudomonadati</taxon>
        <taxon>Pseudomonadota</taxon>
        <taxon>Alphaproteobacteria</taxon>
        <taxon>Acetobacterales</taxon>
        <taxon>Acetobacteraceae</taxon>
        <taxon>environmental samples</taxon>
    </lineage>
</organism>
<dbReference type="AlphaFoldDB" id="A0A6J4HMP2"/>
<evidence type="ECO:0000256" key="2">
    <source>
        <dbReference type="ARBA" id="ARBA00022679"/>
    </source>
</evidence>
<dbReference type="SUPFAM" id="SSF47616">
    <property type="entry name" value="GST C-terminal domain-like"/>
    <property type="match status" value="1"/>
</dbReference>
<feature type="domain" description="GST N-terminal" evidence="3">
    <location>
        <begin position="1"/>
        <end position="82"/>
    </location>
</feature>
<dbReference type="Gene3D" id="1.20.1050.10">
    <property type="match status" value="1"/>
</dbReference>
<comment type="similarity">
    <text evidence="1">Belongs to the GST superfamily.</text>
</comment>
<dbReference type="FunFam" id="3.40.30.10:FF:000039">
    <property type="entry name" value="Glutathione S-transferase domain"/>
    <property type="match status" value="1"/>
</dbReference>
<feature type="domain" description="GST C-terminal" evidence="4">
    <location>
        <begin position="88"/>
        <end position="208"/>
    </location>
</feature>
<sequence length="208" mass="23721">MLKIWGRANSSNVMKVLWLCDELGIAHERVDAGGAFGKTREPFYLAMNPNSRVPTIEEPDGYTLWESHSILRYLVASRAPGHAVHPTEPRARGDVERWMDWLLATLNPPMTVLFWTYVRTPEEKRDHAAAARARDEAEGHWAILDRQLEGRDYVAGGFSLADVCLGPFLHRWFEVPVARPAMPNLEAYRARLHERHAGYRTHIAVPMT</sequence>
<dbReference type="InterPro" id="IPR036282">
    <property type="entry name" value="Glutathione-S-Trfase_C_sf"/>
</dbReference>
<dbReference type="SFLD" id="SFLDG00358">
    <property type="entry name" value="Main_(cytGST)"/>
    <property type="match status" value="1"/>
</dbReference>
<dbReference type="InterPro" id="IPR036249">
    <property type="entry name" value="Thioredoxin-like_sf"/>
</dbReference>
<evidence type="ECO:0000259" key="4">
    <source>
        <dbReference type="PROSITE" id="PS50405"/>
    </source>
</evidence>
<dbReference type="PROSITE" id="PS50405">
    <property type="entry name" value="GST_CTER"/>
    <property type="match status" value="1"/>
</dbReference>
<dbReference type="SUPFAM" id="SSF52833">
    <property type="entry name" value="Thioredoxin-like"/>
    <property type="match status" value="1"/>
</dbReference>
<evidence type="ECO:0000259" key="3">
    <source>
        <dbReference type="PROSITE" id="PS50404"/>
    </source>
</evidence>
<dbReference type="EMBL" id="CADCTL010000077">
    <property type="protein sequence ID" value="CAA9229069.1"/>
    <property type="molecule type" value="Genomic_DNA"/>
</dbReference>
<keyword evidence="2 5" id="KW-0808">Transferase</keyword>
<dbReference type="InterPro" id="IPR010987">
    <property type="entry name" value="Glutathione-S-Trfase_C-like"/>
</dbReference>
<evidence type="ECO:0000256" key="1">
    <source>
        <dbReference type="ARBA" id="ARBA00007409"/>
    </source>
</evidence>
<dbReference type="GO" id="GO:0016740">
    <property type="term" value="F:transferase activity"/>
    <property type="evidence" value="ECO:0007669"/>
    <property type="project" value="UniProtKB-KW"/>
</dbReference>